<dbReference type="UniPathway" id="UPA00077">
    <property type="reaction ID" value="UER00155"/>
</dbReference>
<dbReference type="InterPro" id="IPR035907">
    <property type="entry name" value="Hppk_sf"/>
</dbReference>
<dbReference type="PANTHER" id="PTHR43071">
    <property type="entry name" value="2-AMINO-4-HYDROXY-6-HYDROXYMETHYLDIHYDROPTERIDINE PYROPHOSPHOKINASE"/>
    <property type="match status" value="1"/>
</dbReference>
<reference evidence="9" key="1">
    <citation type="submission" date="2018-05" db="EMBL/GenBank/DDBJ databases">
        <authorList>
            <person name="Lanie J.A."/>
            <person name="Ng W.-L."/>
            <person name="Kazmierczak K.M."/>
            <person name="Andrzejewski T.M."/>
            <person name="Davidsen T.M."/>
            <person name="Wayne K.J."/>
            <person name="Tettelin H."/>
            <person name="Glass J.I."/>
            <person name="Rusch D."/>
            <person name="Podicherti R."/>
            <person name="Tsui H.-C.T."/>
            <person name="Winkler M.E."/>
        </authorList>
    </citation>
    <scope>NUCLEOTIDE SEQUENCE</scope>
</reference>
<evidence type="ECO:0000256" key="1">
    <source>
        <dbReference type="ARBA" id="ARBA00005051"/>
    </source>
</evidence>
<dbReference type="EMBL" id="UINC01121551">
    <property type="protein sequence ID" value="SVC96799.1"/>
    <property type="molecule type" value="Genomic_DNA"/>
</dbReference>
<dbReference type="GO" id="GO:0046656">
    <property type="term" value="P:folic acid biosynthetic process"/>
    <property type="evidence" value="ECO:0007669"/>
    <property type="project" value="UniProtKB-KW"/>
</dbReference>
<accession>A0A382RGF4</accession>
<keyword evidence="5" id="KW-0418">Kinase</keyword>
<dbReference type="SUPFAM" id="SSF55083">
    <property type="entry name" value="6-hydroxymethyl-7,8-dihydropterin pyrophosphokinase, HPPK"/>
    <property type="match status" value="1"/>
</dbReference>
<dbReference type="GO" id="GO:0046654">
    <property type="term" value="P:tetrahydrofolate biosynthetic process"/>
    <property type="evidence" value="ECO:0007669"/>
    <property type="project" value="UniProtKB-UniPathway"/>
</dbReference>
<evidence type="ECO:0000256" key="7">
    <source>
        <dbReference type="ARBA" id="ARBA00022909"/>
    </source>
</evidence>
<organism evidence="9">
    <name type="scientific">marine metagenome</name>
    <dbReference type="NCBI Taxonomy" id="408172"/>
    <lineage>
        <taxon>unclassified sequences</taxon>
        <taxon>metagenomes</taxon>
        <taxon>ecological metagenomes</taxon>
    </lineage>
</organism>
<gene>
    <name evidence="9" type="ORF">METZ01_LOCUS349653</name>
</gene>
<evidence type="ECO:0000313" key="9">
    <source>
        <dbReference type="EMBL" id="SVC96799.1"/>
    </source>
</evidence>
<dbReference type="GO" id="GO:0003848">
    <property type="term" value="F:2-amino-4-hydroxy-6-hydroxymethyldihydropteridine diphosphokinase activity"/>
    <property type="evidence" value="ECO:0007669"/>
    <property type="project" value="UniProtKB-EC"/>
</dbReference>
<keyword evidence="6" id="KW-0067">ATP-binding</keyword>
<proteinExistence type="predicted"/>
<dbReference type="PANTHER" id="PTHR43071:SF1">
    <property type="entry name" value="2-AMINO-4-HYDROXY-6-HYDROXYMETHYLDIHYDROPTERIDINE PYROPHOSPHOKINASE"/>
    <property type="match status" value="1"/>
</dbReference>
<dbReference type="AlphaFoldDB" id="A0A382RGF4"/>
<keyword evidence="7" id="KW-0289">Folate biosynthesis</keyword>
<feature type="non-terminal residue" evidence="9">
    <location>
        <position position="58"/>
    </location>
</feature>
<evidence type="ECO:0000259" key="8">
    <source>
        <dbReference type="Pfam" id="PF01288"/>
    </source>
</evidence>
<feature type="non-terminal residue" evidence="9">
    <location>
        <position position="1"/>
    </location>
</feature>
<comment type="pathway">
    <text evidence="1">Cofactor biosynthesis; tetrahydrofolate biosynthesis; 2-amino-4-hydroxy-6-hydroxymethyl-7,8-dihydropteridine diphosphate from 7,8-dihydroneopterin triphosphate: step 4/4.</text>
</comment>
<evidence type="ECO:0000256" key="3">
    <source>
        <dbReference type="ARBA" id="ARBA00022679"/>
    </source>
</evidence>
<dbReference type="Gene3D" id="3.30.70.560">
    <property type="entry name" value="7,8-Dihydro-6-hydroxymethylpterin-pyrophosphokinase HPPK"/>
    <property type="match status" value="1"/>
</dbReference>
<evidence type="ECO:0000256" key="5">
    <source>
        <dbReference type="ARBA" id="ARBA00022777"/>
    </source>
</evidence>
<evidence type="ECO:0000256" key="4">
    <source>
        <dbReference type="ARBA" id="ARBA00022741"/>
    </source>
</evidence>
<dbReference type="Pfam" id="PF01288">
    <property type="entry name" value="HPPK"/>
    <property type="match status" value="1"/>
</dbReference>
<feature type="domain" description="7,8-dihydro-6-hydroxymethylpterin-pyrophosphokinase" evidence="8">
    <location>
        <begin position="4"/>
        <end position="58"/>
    </location>
</feature>
<dbReference type="GO" id="GO:0016301">
    <property type="term" value="F:kinase activity"/>
    <property type="evidence" value="ECO:0007669"/>
    <property type="project" value="UniProtKB-KW"/>
</dbReference>
<dbReference type="GO" id="GO:0005524">
    <property type="term" value="F:ATP binding"/>
    <property type="evidence" value="ECO:0007669"/>
    <property type="project" value="UniProtKB-KW"/>
</dbReference>
<dbReference type="InterPro" id="IPR000550">
    <property type="entry name" value="Hppk"/>
</dbReference>
<protein>
    <recommendedName>
        <fullName evidence="2">2-amino-4-hydroxy-6-hydroxymethyldihydropteridine diphosphokinase</fullName>
        <ecNumber evidence="2">2.7.6.3</ecNumber>
    </recommendedName>
</protein>
<dbReference type="EC" id="2.7.6.3" evidence="2"/>
<keyword evidence="3" id="KW-0808">Transferase</keyword>
<sequence>LEKISAFAEVQDISRLYRSKPYGFPDQPDFLNAAVLLATEVEPLALLRALRGVETELG</sequence>
<evidence type="ECO:0000256" key="6">
    <source>
        <dbReference type="ARBA" id="ARBA00022840"/>
    </source>
</evidence>
<name>A0A382RGF4_9ZZZZ</name>
<keyword evidence="4" id="KW-0547">Nucleotide-binding</keyword>
<evidence type="ECO:0000256" key="2">
    <source>
        <dbReference type="ARBA" id="ARBA00013253"/>
    </source>
</evidence>